<evidence type="ECO:0000313" key="3">
    <source>
        <dbReference type="Proteomes" id="UP000286701"/>
    </source>
</evidence>
<dbReference type="Pfam" id="PF05168">
    <property type="entry name" value="HEPN"/>
    <property type="match status" value="1"/>
</dbReference>
<accession>A0A3S3WHZ6</accession>
<gene>
    <name evidence="2" type="ORF">EPL05_03120</name>
</gene>
<sequence length="520" mass="61035">MRSLEYNGFIVKYNRLWFGTVTFHYSFVLPVNGGRCKKSIMNNEPYAPWEHYPKTLRHYEIENPMSVVVDFFSADSVNGHGRRLKEWRYYVVNDEHYNEKRHGPGTLLFIYDLNLRILEAMYLLFINYKRFSYQQDKVTEEQLVEEKEQWAYYPKNLSLKEQLEPYKAVKKVFKKISPQEYRDQLHEWSHVALYNNADVESLYAGEVINVYENLIKLYSAAWLIYQREGGRPQLKRNELENSLNETSTEPIEIRTISPKPTAAEKLALEEIKSLIVNRCPKVQMIIHLGTHPKPFTFYLLILVSDDEKTPEHEISNKIEDNCQYLAHVHAIVHKANSAKEALNIGRRFWSTVMEKGFALYQSHELILPEHQGITKEVLLERAKFNWERWGKQGSEFLKGAELYRADNNFRLAAFLLHQSVESVLKAIIQAVIGYRVQMHNLSRLLKLTLLFTDELKEVFELTTTEGGQLYQLLQNAYSQSRYNSSFDPDGDSVRILSKQVTKFNKVAESIYKQYIEDIKS</sequence>
<proteinExistence type="predicted"/>
<name>A0A3S3WHZ6_9SPHI</name>
<evidence type="ECO:0000259" key="1">
    <source>
        <dbReference type="PROSITE" id="PS50910"/>
    </source>
</evidence>
<protein>
    <submittedName>
        <fullName evidence="2">HEPN domain-containing protein</fullName>
    </submittedName>
</protein>
<dbReference type="Proteomes" id="UP000286701">
    <property type="component" value="Unassembled WGS sequence"/>
</dbReference>
<dbReference type="SMART" id="SM00748">
    <property type="entry name" value="HEPN"/>
    <property type="match status" value="1"/>
</dbReference>
<dbReference type="SUPFAM" id="SSF81593">
    <property type="entry name" value="Nucleotidyltransferase substrate binding subunit/domain"/>
    <property type="match status" value="1"/>
</dbReference>
<feature type="domain" description="HEPN" evidence="1">
    <location>
        <begin position="390"/>
        <end position="510"/>
    </location>
</feature>
<keyword evidence="3" id="KW-1185">Reference proteome</keyword>
<dbReference type="PROSITE" id="PS50910">
    <property type="entry name" value="HEPN"/>
    <property type="match status" value="1"/>
</dbReference>
<dbReference type="InterPro" id="IPR007842">
    <property type="entry name" value="HEPN_dom"/>
</dbReference>
<reference evidence="2 3" key="1">
    <citation type="submission" date="2019-01" db="EMBL/GenBank/DDBJ databases">
        <title>Mucilaginibacter antarcticum sp. nov., isolated from antarctic soil.</title>
        <authorList>
            <person name="Yan Y.-Q."/>
            <person name="Du Z.-J."/>
        </authorList>
    </citation>
    <scope>NUCLEOTIDE SEQUENCE [LARGE SCALE GENOMIC DNA]</scope>
    <source>
        <strain evidence="2 3">F01003</strain>
    </source>
</reference>
<dbReference type="EMBL" id="SBIW01000001">
    <property type="protein sequence ID" value="RWY57535.1"/>
    <property type="molecule type" value="Genomic_DNA"/>
</dbReference>
<comment type="caution">
    <text evidence="2">The sequence shown here is derived from an EMBL/GenBank/DDBJ whole genome shotgun (WGS) entry which is preliminary data.</text>
</comment>
<evidence type="ECO:0000313" key="2">
    <source>
        <dbReference type="EMBL" id="RWY57535.1"/>
    </source>
</evidence>
<dbReference type="OrthoDB" id="781694at2"/>
<dbReference type="AlphaFoldDB" id="A0A3S3WHZ6"/>
<dbReference type="Gene3D" id="1.20.120.330">
    <property type="entry name" value="Nucleotidyltransferases domain 2"/>
    <property type="match status" value="1"/>
</dbReference>
<organism evidence="2 3">
    <name type="scientific">Mucilaginibacter gilvus</name>
    <dbReference type="NCBI Taxonomy" id="2305909"/>
    <lineage>
        <taxon>Bacteria</taxon>
        <taxon>Pseudomonadati</taxon>
        <taxon>Bacteroidota</taxon>
        <taxon>Sphingobacteriia</taxon>
        <taxon>Sphingobacteriales</taxon>
        <taxon>Sphingobacteriaceae</taxon>
        <taxon>Mucilaginibacter</taxon>
    </lineage>
</organism>